<dbReference type="InterPro" id="IPR002104">
    <property type="entry name" value="Integrase_catalytic"/>
</dbReference>
<gene>
    <name evidence="6" type="ORF">JWJ88_08590</name>
</gene>
<dbReference type="EMBL" id="CP070368">
    <property type="protein sequence ID" value="QRZ14187.1"/>
    <property type="molecule type" value="Genomic_DNA"/>
</dbReference>
<dbReference type="InterPro" id="IPR050090">
    <property type="entry name" value="Tyrosine_recombinase_XerCD"/>
</dbReference>
<keyword evidence="2" id="KW-0229">DNA integration</keyword>
<sequence length="351" mass="38792">MKVEFPGLYAEKRGSRIRYVVRKEGDKTKKTTLAVAPGHPKFMEHYHAARAGVRLDAEPDGVAAIRGSVGWLVDLYIAEMDRAVAAEQMHPSTCHQRSTFLTWLRSEVGEYSLAMPQSQLILLRDKKADTPGAADNFIKAVRAMYDWGERRKHARSNPAAGIKKINQGTGAKPWTLDDLQAFRKRYPLGTMAHLALTLFMFTACRIGDVVNLGRKNEVKRDGAVWLDWQPEKKGSTRVQIPILPPLLKAIRAQSVVGPTYLLTEQGQPFSSKNSFGNKFADWTGKAGLEGLSSHGIRKAAGELLALNGASQYHIMAVHGHASAKTSEIYTQGADRARLADQAMQKLAGMDW</sequence>
<evidence type="ECO:0000259" key="5">
    <source>
        <dbReference type="PROSITE" id="PS51898"/>
    </source>
</evidence>
<proteinExistence type="inferred from homology"/>
<dbReference type="PANTHER" id="PTHR30349:SF41">
    <property type="entry name" value="INTEGRASE_RECOMBINASE PROTEIN MJ0367-RELATED"/>
    <property type="match status" value="1"/>
</dbReference>
<dbReference type="InterPro" id="IPR013762">
    <property type="entry name" value="Integrase-like_cat_sf"/>
</dbReference>
<protein>
    <submittedName>
        <fullName evidence="6">Tyrosine-type recombinase/integrase</fullName>
    </submittedName>
</protein>
<dbReference type="PROSITE" id="PS51898">
    <property type="entry name" value="TYR_RECOMBINASE"/>
    <property type="match status" value="1"/>
</dbReference>
<dbReference type="PANTHER" id="PTHR30349">
    <property type="entry name" value="PHAGE INTEGRASE-RELATED"/>
    <property type="match status" value="1"/>
</dbReference>
<keyword evidence="4" id="KW-0233">DNA recombination</keyword>
<dbReference type="Proteomes" id="UP000663629">
    <property type="component" value="Chromosome 1"/>
</dbReference>
<evidence type="ECO:0000256" key="1">
    <source>
        <dbReference type="ARBA" id="ARBA00008857"/>
    </source>
</evidence>
<evidence type="ECO:0000313" key="7">
    <source>
        <dbReference type="Proteomes" id="UP000663629"/>
    </source>
</evidence>
<evidence type="ECO:0000256" key="2">
    <source>
        <dbReference type="ARBA" id="ARBA00022908"/>
    </source>
</evidence>
<name>A0ABX7JNE8_9RHOB</name>
<keyword evidence="7" id="KW-1185">Reference proteome</keyword>
<dbReference type="SUPFAM" id="SSF56349">
    <property type="entry name" value="DNA breaking-rejoining enzymes"/>
    <property type="match status" value="1"/>
</dbReference>
<comment type="similarity">
    <text evidence="1">Belongs to the 'phage' integrase family.</text>
</comment>
<dbReference type="Gene3D" id="1.10.443.10">
    <property type="entry name" value="Intergrase catalytic core"/>
    <property type="match status" value="1"/>
</dbReference>
<keyword evidence="3" id="KW-0238">DNA-binding</keyword>
<evidence type="ECO:0000313" key="6">
    <source>
        <dbReference type="EMBL" id="QRZ14187.1"/>
    </source>
</evidence>
<dbReference type="Pfam" id="PF00589">
    <property type="entry name" value="Phage_integrase"/>
    <property type="match status" value="1"/>
</dbReference>
<evidence type="ECO:0000256" key="4">
    <source>
        <dbReference type="ARBA" id="ARBA00023172"/>
    </source>
</evidence>
<dbReference type="InterPro" id="IPR011010">
    <property type="entry name" value="DNA_brk_join_enz"/>
</dbReference>
<reference evidence="6 7" key="1">
    <citation type="submission" date="2021-02" db="EMBL/GenBank/DDBJ databases">
        <title>Paracoccus methylovroum sp.nov., a new methanol and methylamine utilizing methylotrophic denitrifer.</title>
        <authorList>
            <person name="Timsy T."/>
            <person name="Behrendt U."/>
            <person name="Ulrich A."/>
            <person name="Spanner T."/>
            <person name="Foesel B.U."/>
            <person name="Horn M.A."/>
            <person name="Kolb S."/>
        </authorList>
    </citation>
    <scope>NUCLEOTIDE SEQUENCE [LARGE SCALE GENOMIC DNA]</scope>
    <source>
        <strain evidence="6 7">H4-D09</strain>
    </source>
</reference>
<evidence type="ECO:0000256" key="3">
    <source>
        <dbReference type="ARBA" id="ARBA00023125"/>
    </source>
</evidence>
<feature type="domain" description="Tyr recombinase" evidence="5">
    <location>
        <begin position="169"/>
        <end position="343"/>
    </location>
</feature>
<accession>A0ABX7JNE8</accession>
<organism evidence="6 7">
    <name type="scientific">Paracoccus methylovorus</name>
    <dbReference type="NCBI Taxonomy" id="2812658"/>
    <lineage>
        <taxon>Bacteria</taxon>
        <taxon>Pseudomonadati</taxon>
        <taxon>Pseudomonadota</taxon>
        <taxon>Alphaproteobacteria</taxon>
        <taxon>Rhodobacterales</taxon>
        <taxon>Paracoccaceae</taxon>
        <taxon>Paracoccus</taxon>
    </lineage>
</organism>